<keyword evidence="2" id="KW-1185">Reference proteome</keyword>
<dbReference type="Proteomes" id="UP000186601">
    <property type="component" value="Unassembled WGS sequence"/>
</dbReference>
<comment type="caution">
    <text evidence="1">The sequence shown here is derived from an EMBL/GenBank/DDBJ whole genome shotgun (WGS) entry which is preliminary data.</text>
</comment>
<evidence type="ECO:0000313" key="2">
    <source>
        <dbReference type="Proteomes" id="UP000186601"/>
    </source>
</evidence>
<organism evidence="1 2">
    <name type="scientific">Hermanssonia centrifuga</name>
    <dbReference type="NCBI Taxonomy" id="98765"/>
    <lineage>
        <taxon>Eukaryota</taxon>
        <taxon>Fungi</taxon>
        <taxon>Dikarya</taxon>
        <taxon>Basidiomycota</taxon>
        <taxon>Agaricomycotina</taxon>
        <taxon>Agaricomycetes</taxon>
        <taxon>Polyporales</taxon>
        <taxon>Meruliaceae</taxon>
        <taxon>Hermanssonia</taxon>
    </lineage>
</organism>
<dbReference type="EMBL" id="MLYV02000644">
    <property type="protein sequence ID" value="PSR80663.1"/>
    <property type="molecule type" value="Genomic_DNA"/>
</dbReference>
<dbReference type="AlphaFoldDB" id="A0A2R6NYQ1"/>
<accession>A0A2R6NYQ1</accession>
<protein>
    <submittedName>
        <fullName evidence="1">Uncharacterized protein</fullName>
    </submittedName>
</protein>
<reference evidence="1 2" key="1">
    <citation type="submission" date="2018-02" db="EMBL/GenBank/DDBJ databases">
        <title>Genome sequence of the basidiomycete white-rot fungus Phlebia centrifuga.</title>
        <authorList>
            <person name="Granchi Z."/>
            <person name="Peng M."/>
            <person name="de Vries R.P."/>
            <person name="Hilden K."/>
            <person name="Makela M.R."/>
            <person name="Grigoriev I."/>
            <person name="Riley R."/>
        </authorList>
    </citation>
    <scope>NUCLEOTIDE SEQUENCE [LARGE SCALE GENOMIC DNA]</scope>
    <source>
        <strain evidence="1 2">FBCC195</strain>
    </source>
</reference>
<sequence>MPRPTGIKGAPHFRPGTWIAKTRQRCCDCSIHGGPLIALAGLVIKEATPQPSQVLLASTSPGRWGTDLLGPTERAGLGVFPVDT</sequence>
<gene>
    <name evidence="1" type="ORF">PHLCEN_2v6683</name>
</gene>
<name>A0A2R6NYQ1_9APHY</name>
<evidence type="ECO:0000313" key="1">
    <source>
        <dbReference type="EMBL" id="PSR80663.1"/>
    </source>
</evidence>
<proteinExistence type="predicted"/>